<evidence type="ECO:0000313" key="3">
    <source>
        <dbReference type="EMBL" id="WWX24648.1"/>
    </source>
</evidence>
<protein>
    <submittedName>
        <fullName evidence="3">Amino acid racemase</fullName>
        <ecNumber evidence="3">5.1.1.-</ecNumber>
    </submittedName>
</protein>
<keyword evidence="4" id="KW-1185">Reference proteome</keyword>
<dbReference type="InterPro" id="IPR001920">
    <property type="entry name" value="Asp/Glu_race"/>
</dbReference>
<evidence type="ECO:0000256" key="1">
    <source>
        <dbReference type="ARBA" id="ARBA00007847"/>
    </source>
</evidence>
<gene>
    <name evidence="3" type="ORF">V8247_05105</name>
</gene>
<dbReference type="RefSeq" id="WP_338736761.1">
    <property type="nucleotide sequence ID" value="NZ_CP146612.1"/>
</dbReference>
<organism evidence="3 4">
    <name type="scientific">Candidatus Dehalogenimonas loeffleri</name>
    <dbReference type="NCBI Taxonomy" id="3127115"/>
    <lineage>
        <taxon>Bacteria</taxon>
        <taxon>Bacillati</taxon>
        <taxon>Chloroflexota</taxon>
        <taxon>Dehalococcoidia</taxon>
        <taxon>Dehalococcoidales</taxon>
        <taxon>Dehalococcoidaceae</taxon>
        <taxon>Dehalogenimonas</taxon>
    </lineage>
</organism>
<dbReference type="SUPFAM" id="SSF53681">
    <property type="entry name" value="Aspartate/glutamate racemase"/>
    <property type="match status" value="2"/>
</dbReference>
<reference evidence="3 4" key="1">
    <citation type="submission" date="2024-03" db="EMBL/GenBank/DDBJ databases">
        <title>A Dehalogenimonas Isolated from Estuarine Sediments Dihaloeliminates Chlorinated Alkanes.</title>
        <authorList>
            <person name="Yang Y."/>
            <person name="Wang H."/>
        </authorList>
    </citation>
    <scope>NUCLEOTIDE SEQUENCE [LARGE SCALE GENOMIC DNA]</scope>
    <source>
        <strain evidence="3 4">W</strain>
    </source>
</reference>
<evidence type="ECO:0000256" key="2">
    <source>
        <dbReference type="ARBA" id="ARBA00023235"/>
    </source>
</evidence>
<dbReference type="Gene3D" id="3.40.50.1860">
    <property type="match status" value="2"/>
</dbReference>
<dbReference type="PANTHER" id="PTHR21198:SF7">
    <property type="entry name" value="ASPARTATE-GLUTAMATE RACEMASE FAMILY"/>
    <property type="match status" value="1"/>
</dbReference>
<dbReference type="PANTHER" id="PTHR21198">
    <property type="entry name" value="GLUTAMATE RACEMASE"/>
    <property type="match status" value="1"/>
</dbReference>
<dbReference type="InterPro" id="IPR015942">
    <property type="entry name" value="Asp/Glu/hydantoin_racemase"/>
</dbReference>
<sequence>MKTVGLLGGMKWESTGHYYRLINVGVSQQAGGTHSTKIFLGSFDFDEIERLRTVGQRAEAVALLSRAADSLKGAGADYLVICGNEMHSMADDMTTPSAASLLRITDAVGEALQQQGLRRVGLLGPGFFVSEALDRRRLAEQFNLETCLPETADQRVIDGIICDELAHGVINDTSRRTCLAVAQKLINQDLEGLILGCPELTLIITSEDVAVPVFDSLEVHAGVIVKRLTV</sequence>
<accession>A0ABZ2J792</accession>
<name>A0ABZ2J792_9CHLR</name>
<dbReference type="NCBIfam" id="TIGR00035">
    <property type="entry name" value="asp_race"/>
    <property type="match status" value="1"/>
</dbReference>
<keyword evidence="2 3" id="KW-0413">Isomerase</keyword>
<dbReference type="Proteomes" id="UP001375370">
    <property type="component" value="Chromosome"/>
</dbReference>
<evidence type="ECO:0000313" key="4">
    <source>
        <dbReference type="Proteomes" id="UP001375370"/>
    </source>
</evidence>
<dbReference type="EMBL" id="CP146612">
    <property type="protein sequence ID" value="WWX24648.1"/>
    <property type="molecule type" value="Genomic_DNA"/>
</dbReference>
<comment type="similarity">
    <text evidence="1">Belongs to the aspartate/glutamate racemases family.</text>
</comment>
<proteinExistence type="inferred from homology"/>
<dbReference type="EC" id="5.1.1.-" evidence="3"/>
<dbReference type="InterPro" id="IPR004380">
    <property type="entry name" value="Asp_race"/>
</dbReference>
<dbReference type="GO" id="GO:0016853">
    <property type="term" value="F:isomerase activity"/>
    <property type="evidence" value="ECO:0007669"/>
    <property type="project" value="UniProtKB-KW"/>
</dbReference>
<dbReference type="Pfam" id="PF01177">
    <property type="entry name" value="Asp_Glu_race"/>
    <property type="match status" value="1"/>
</dbReference>